<dbReference type="Pfam" id="PF00583">
    <property type="entry name" value="Acetyltransf_1"/>
    <property type="match status" value="1"/>
</dbReference>
<dbReference type="AlphaFoldDB" id="A0A419XBF1"/>
<evidence type="ECO:0000259" key="1">
    <source>
        <dbReference type="PROSITE" id="PS51186"/>
    </source>
</evidence>
<protein>
    <submittedName>
        <fullName evidence="2">Acetyltransferase (GNAT) family protein</fullName>
    </submittedName>
</protein>
<reference evidence="2 3" key="1">
    <citation type="submission" date="2018-09" db="EMBL/GenBank/DDBJ databases">
        <title>Genomic Encyclopedia of Archaeal and Bacterial Type Strains, Phase II (KMG-II): from individual species to whole genera.</title>
        <authorList>
            <person name="Goeker M."/>
        </authorList>
    </citation>
    <scope>NUCLEOTIDE SEQUENCE [LARGE SCALE GENOMIC DNA]</scope>
    <source>
        <strain evidence="2 3">DSM 21950</strain>
    </source>
</reference>
<evidence type="ECO:0000313" key="2">
    <source>
        <dbReference type="EMBL" id="RKE04976.1"/>
    </source>
</evidence>
<dbReference type="Gene3D" id="3.40.630.30">
    <property type="match status" value="1"/>
</dbReference>
<feature type="domain" description="N-acetyltransferase" evidence="1">
    <location>
        <begin position="1"/>
        <end position="182"/>
    </location>
</feature>
<dbReference type="EMBL" id="RAPQ01000008">
    <property type="protein sequence ID" value="RKE04976.1"/>
    <property type="molecule type" value="Genomic_DNA"/>
</dbReference>
<evidence type="ECO:0000313" key="3">
    <source>
        <dbReference type="Proteomes" id="UP000284531"/>
    </source>
</evidence>
<gene>
    <name evidence="2" type="ORF">BXY64_2007</name>
</gene>
<dbReference type="PROSITE" id="PS51186">
    <property type="entry name" value="GNAT"/>
    <property type="match status" value="1"/>
</dbReference>
<proteinExistence type="predicted"/>
<comment type="caution">
    <text evidence="2">The sequence shown here is derived from an EMBL/GenBank/DDBJ whole genome shotgun (WGS) entry which is preliminary data.</text>
</comment>
<keyword evidence="3" id="KW-1185">Reference proteome</keyword>
<name>A0A419XBF1_9BACT</name>
<dbReference type="RefSeq" id="WP_120239702.1">
    <property type="nucleotide sequence ID" value="NZ_RAPQ01000008.1"/>
</dbReference>
<dbReference type="InterPro" id="IPR000182">
    <property type="entry name" value="GNAT_dom"/>
</dbReference>
<dbReference type="InterPro" id="IPR016181">
    <property type="entry name" value="Acyl_CoA_acyltransferase"/>
</dbReference>
<dbReference type="GO" id="GO:0016747">
    <property type="term" value="F:acyltransferase activity, transferring groups other than amino-acyl groups"/>
    <property type="evidence" value="ECO:0007669"/>
    <property type="project" value="InterPro"/>
</dbReference>
<sequence length="188" mass="21429">MKIRKATKEDSSIISEHLFLAMEDILYEFIGIKDAKVAKEFLHYFVEREGNQYSYQNCLVAESADGIEGSINIYDGGKLDELRNPVAQYIKEHFDAEFTPNDETQQGEYYIDSFGISANKQGKGIGTKLLQHVIHKYDSKQQTLGLLVDEDNPKAEKLYLNLGFKLVGRKVLAGKKMKHLQRKPIGIR</sequence>
<dbReference type="Proteomes" id="UP000284531">
    <property type="component" value="Unassembled WGS sequence"/>
</dbReference>
<dbReference type="SUPFAM" id="SSF55729">
    <property type="entry name" value="Acyl-CoA N-acyltransferases (Nat)"/>
    <property type="match status" value="1"/>
</dbReference>
<accession>A0A419XBF1</accession>
<keyword evidence="2" id="KW-0808">Transferase</keyword>
<dbReference type="CDD" id="cd04301">
    <property type="entry name" value="NAT_SF"/>
    <property type="match status" value="1"/>
</dbReference>
<dbReference type="OrthoDB" id="5319888at2"/>
<organism evidence="2 3">
    <name type="scientific">Marinifilum flexuosum</name>
    <dbReference type="NCBI Taxonomy" id="1117708"/>
    <lineage>
        <taxon>Bacteria</taxon>
        <taxon>Pseudomonadati</taxon>
        <taxon>Bacteroidota</taxon>
        <taxon>Bacteroidia</taxon>
        <taxon>Marinilabiliales</taxon>
        <taxon>Marinifilaceae</taxon>
    </lineage>
</organism>